<keyword evidence="2" id="KW-1185">Reference proteome</keyword>
<dbReference type="SUPFAM" id="SSF57850">
    <property type="entry name" value="RING/U-box"/>
    <property type="match status" value="1"/>
</dbReference>
<sequence length="83" mass="8725">MSEKSLSIIFTGGFSNALAAAHEDIGEVKSIDVLLDGIHSGSAGVFRGVAAGNPCNNIYHLGCIVLWLVQRNSCLVFHQGLSP</sequence>
<proteinExistence type="predicted"/>
<reference evidence="1 2" key="1">
    <citation type="journal article" date="2023" name="Hortic Res">
        <title>The complete reference genome for grapevine (Vitis vinifera L.) genetics and breeding.</title>
        <authorList>
            <person name="Shi X."/>
            <person name="Cao S."/>
            <person name="Wang X."/>
            <person name="Huang S."/>
            <person name="Wang Y."/>
            <person name="Liu Z."/>
            <person name="Liu W."/>
            <person name="Leng X."/>
            <person name="Peng Y."/>
            <person name="Wang N."/>
            <person name="Wang Y."/>
            <person name="Ma Z."/>
            <person name="Xu X."/>
            <person name="Zhang F."/>
            <person name="Xue H."/>
            <person name="Zhong H."/>
            <person name="Wang Y."/>
            <person name="Zhang K."/>
            <person name="Velt A."/>
            <person name="Avia K."/>
            <person name="Holtgrawe D."/>
            <person name="Grimplet J."/>
            <person name="Matus J.T."/>
            <person name="Ware D."/>
            <person name="Wu X."/>
            <person name="Wang H."/>
            <person name="Liu C."/>
            <person name="Fang Y."/>
            <person name="Rustenholz C."/>
            <person name="Cheng Z."/>
            <person name="Xiao H."/>
            <person name="Zhou Y."/>
        </authorList>
    </citation>
    <scope>NUCLEOTIDE SEQUENCE [LARGE SCALE GENOMIC DNA]</scope>
    <source>
        <strain evidence="2">cv. Pinot noir / PN40024</strain>
        <tissue evidence="1">Leaf</tissue>
    </source>
</reference>
<evidence type="ECO:0000313" key="2">
    <source>
        <dbReference type="Proteomes" id="UP001227230"/>
    </source>
</evidence>
<gene>
    <name evidence="1" type="ORF">VitviT2T_023930</name>
</gene>
<name>A0ABY9DG73_VITVI</name>
<protein>
    <submittedName>
        <fullName evidence="1">Uncharacterized protein</fullName>
    </submittedName>
</protein>
<organism evidence="1 2">
    <name type="scientific">Vitis vinifera</name>
    <name type="common">Grape</name>
    <dbReference type="NCBI Taxonomy" id="29760"/>
    <lineage>
        <taxon>Eukaryota</taxon>
        <taxon>Viridiplantae</taxon>
        <taxon>Streptophyta</taxon>
        <taxon>Embryophyta</taxon>
        <taxon>Tracheophyta</taxon>
        <taxon>Spermatophyta</taxon>
        <taxon>Magnoliopsida</taxon>
        <taxon>eudicotyledons</taxon>
        <taxon>Gunneridae</taxon>
        <taxon>Pentapetalae</taxon>
        <taxon>rosids</taxon>
        <taxon>Vitales</taxon>
        <taxon>Vitaceae</taxon>
        <taxon>Viteae</taxon>
        <taxon>Vitis</taxon>
    </lineage>
</organism>
<dbReference type="EMBL" id="CP126662">
    <property type="protein sequence ID" value="WKA06002.1"/>
    <property type="molecule type" value="Genomic_DNA"/>
</dbReference>
<dbReference type="Proteomes" id="UP001227230">
    <property type="component" value="Chromosome 15"/>
</dbReference>
<accession>A0ABY9DG73</accession>
<evidence type="ECO:0000313" key="1">
    <source>
        <dbReference type="EMBL" id="WKA06002.1"/>
    </source>
</evidence>